<gene>
    <name evidence="4" type="ORF">ASJ80_15775</name>
</gene>
<keyword evidence="5" id="KW-1185">Reference proteome</keyword>
<dbReference type="SUPFAM" id="SSF56300">
    <property type="entry name" value="Metallo-dependent phosphatases"/>
    <property type="match status" value="1"/>
</dbReference>
<keyword evidence="2" id="KW-0812">Transmembrane</keyword>
<dbReference type="AlphaFoldDB" id="A0A2A2HAE1"/>
<dbReference type="PANTHER" id="PTHR33393">
    <property type="entry name" value="POLYGLUTAMINE SYNTHESIS ACCESSORY PROTEIN RV0574C-RELATED"/>
    <property type="match status" value="1"/>
</dbReference>
<keyword evidence="2" id="KW-0472">Membrane</keyword>
<proteinExistence type="inferred from homology"/>
<dbReference type="OrthoDB" id="199819at2157"/>
<dbReference type="CDD" id="cd07381">
    <property type="entry name" value="MPP_CapA"/>
    <property type="match status" value="1"/>
</dbReference>
<evidence type="ECO:0000256" key="2">
    <source>
        <dbReference type="SAM" id="Phobius"/>
    </source>
</evidence>
<dbReference type="InterPro" id="IPR019079">
    <property type="entry name" value="Capsule_synth_CapA"/>
</dbReference>
<feature type="domain" description="Capsule synthesis protein CapA" evidence="3">
    <location>
        <begin position="43"/>
        <end position="285"/>
    </location>
</feature>
<protein>
    <recommendedName>
        <fullName evidence="3">Capsule synthesis protein CapA domain-containing protein</fullName>
    </recommendedName>
</protein>
<evidence type="ECO:0000256" key="1">
    <source>
        <dbReference type="ARBA" id="ARBA00005662"/>
    </source>
</evidence>
<dbReference type="PANTHER" id="PTHR33393:SF13">
    <property type="entry name" value="PGA BIOSYNTHESIS PROTEIN CAPA"/>
    <property type="match status" value="1"/>
</dbReference>
<dbReference type="InterPro" id="IPR029052">
    <property type="entry name" value="Metallo-depent_PP-like"/>
</dbReference>
<sequence>MKKIYLGIILIILISLTAIFLLFSPDPSTEKTLQYNSPQSPVNIVVTGDVMLGRGVGSVIKSNSNIFGDLKPIFKQSDLVVVNLESPFTYSSKNFKKTVPLKANPTYAHILKANNVNAVALANNHIMDYGPQGLTDTLKTLDKYNITHIGAGENLQDALQPAYFTINGKTVAIINFMDLTTFQEFSKSELPPATDNSPGFAPADWKLVKNSINTAKNHADIVIVFFHYGNEYSFTPTKYQTELSRECIDEGADIVVGSHPHVPQSIEYYKGKLIFYSLGNCVFDQKNPITKDSMVVQMQIVNGNTDVTVIPIHISNSSPKIMSNPHATKFLNRINSESNVKMNILNGKGKLSINI</sequence>
<organism evidence="4 5">
    <name type="scientific">Methanobacterium bryantii</name>
    <dbReference type="NCBI Taxonomy" id="2161"/>
    <lineage>
        <taxon>Archaea</taxon>
        <taxon>Methanobacteriati</taxon>
        <taxon>Methanobacteriota</taxon>
        <taxon>Methanomada group</taxon>
        <taxon>Methanobacteria</taxon>
        <taxon>Methanobacteriales</taxon>
        <taxon>Methanobacteriaceae</taxon>
        <taxon>Methanobacterium</taxon>
    </lineage>
</organism>
<dbReference type="RefSeq" id="WP_069582685.1">
    <property type="nucleotide sequence ID" value="NZ_LMVM01000001.1"/>
</dbReference>
<evidence type="ECO:0000313" key="5">
    <source>
        <dbReference type="Proteomes" id="UP000217784"/>
    </source>
</evidence>
<feature type="transmembrane region" description="Helical" evidence="2">
    <location>
        <begin position="5"/>
        <end position="23"/>
    </location>
</feature>
<evidence type="ECO:0000259" key="3">
    <source>
        <dbReference type="SMART" id="SM00854"/>
    </source>
</evidence>
<evidence type="ECO:0000313" key="4">
    <source>
        <dbReference type="EMBL" id="PAV06286.1"/>
    </source>
</evidence>
<keyword evidence="2" id="KW-1133">Transmembrane helix</keyword>
<comment type="similarity">
    <text evidence="1">Belongs to the CapA family.</text>
</comment>
<dbReference type="EMBL" id="LMVM01000001">
    <property type="protein sequence ID" value="PAV06286.1"/>
    <property type="molecule type" value="Genomic_DNA"/>
</dbReference>
<reference evidence="4 5" key="1">
    <citation type="journal article" date="2017" name="BMC Genomics">
        <title>Genomic analysis of methanogenic archaea reveals a shift towards energy conservation.</title>
        <authorList>
            <person name="Gilmore S.P."/>
            <person name="Henske J.K."/>
            <person name="Sexton J.A."/>
            <person name="Solomon K.V."/>
            <person name="Seppala S."/>
            <person name="Yoo J.I."/>
            <person name="Huyett L.M."/>
            <person name="Pressman A."/>
            <person name="Cogan J.Z."/>
            <person name="Kivenson V."/>
            <person name="Peng X."/>
            <person name="Tan Y."/>
            <person name="Valentine D.L."/>
            <person name="O'Malley M.A."/>
        </authorList>
    </citation>
    <scope>NUCLEOTIDE SEQUENCE [LARGE SCALE GENOMIC DNA]</scope>
    <source>
        <strain evidence="4 5">M.o.H.</strain>
    </source>
</reference>
<dbReference type="SMART" id="SM00854">
    <property type="entry name" value="PGA_cap"/>
    <property type="match status" value="1"/>
</dbReference>
<name>A0A2A2HAE1_METBR</name>
<accession>A0A2A2HAE1</accession>
<comment type="caution">
    <text evidence="4">The sequence shown here is derived from an EMBL/GenBank/DDBJ whole genome shotgun (WGS) entry which is preliminary data.</text>
</comment>
<dbReference type="Proteomes" id="UP000217784">
    <property type="component" value="Unassembled WGS sequence"/>
</dbReference>
<dbReference type="InterPro" id="IPR052169">
    <property type="entry name" value="CW_Biosynth-Accessory"/>
</dbReference>
<dbReference type="Pfam" id="PF09587">
    <property type="entry name" value="PGA_cap"/>
    <property type="match status" value="1"/>
</dbReference>
<dbReference type="Gene3D" id="3.60.21.10">
    <property type="match status" value="1"/>
</dbReference>